<dbReference type="InterPro" id="IPR000432">
    <property type="entry name" value="DNA_mismatch_repair_MutS_C"/>
</dbReference>
<keyword evidence="4" id="KW-0812">Transmembrane</keyword>
<gene>
    <name evidence="6" type="ORF">ACFPK0_13715</name>
</gene>
<dbReference type="InterPro" id="IPR045076">
    <property type="entry name" value="MutS"/>
</dbReference>
<keyword evidence="3" id="KW-0238">DNA-binding</keyword>
<dbReference type="InterPro" id="IPR036187">
    <property type="entry name" value="DNA_mismatch_repair_MutS_sf"/>
</dbReference>
<feature type="domain" description="DNA mismatch repair proteins mutS family" evidence="5">
    <location>
        <begin position="349"/>
        <end position="532"/>
    </location>
</feature>
<dbReference type="Proteomes" id="UP001596018">
    <property type="component" value="Unassembled WGS sequence"/>
</dbReference>
<proteinExistence type="predicted"/>
<dbReference type="PANTHER" id="PTHR11361:SF152">
    <property type="entry name" value="DNA MISMATCH REPAIR PROTEIN"/>
    <property type="match status" value="1"/>
</dbReference>
<keyword evidence="4" id="KW-0472">Membrane</keyword>
<dbReference type="EMBL" id="JBHSMM010000004">
    <property type="protein sequence ID" value="MFC5441079.1"/>
    <property type="molecule type" value="Genomic_DNA"/>
</dbReference>
<evidence type="ECO:0000256" key="4">
    <source>
        <dbReference type="SAM" id="Phobius"/>
    </source>
</evidence>
<reference evidence="7" key="1">
    <citation type="journal article" date="2019" name="Int. J. Syst. Evol. Microbiol.">
        <title>The Global Catalogue of Microorganisms (GCM) 10K type strain sequencing project: providing services to taxonomists for standard genome sequencing and annotation.</title>
        <authorList>
            <consortium name="The Broad Institute Genomics Platform"/>
            <consortium name="The Broad Institute Genome Sequencing Center for Infectious Disease"/>
            <person name="Wu L."/>
            <person name="Ma J."/>
        </authorList>
    </citation>
    <scope>NUCLEOTIDE SEQUENCE [LARGE SCALE GENOMIC DNA]</scope>
    <source>
        <strain evidence="7">KACC 12822</strain>
    </source>
</reference>
<keyword evidence="2" id="KW-0067">ATP-binding</keyword>
<evidence type="ECO:0000313" key="7">
    <source>
        <dbReference type="Proteomes" id="UP001596018"/>
    </source>
</evidence>
<dbReference type="Pfam" id="PF00488">
    <property type="entry name" value="MutS_V"/>
    <property type="match status" value="1"/>
</dbReference>
<dbReference type="SUPFAM" id="SSF52540">
    <property type="entry name" value="P-loop containing nucleoside triphosphate hydrolases"/>
    <property type="match status" value="1"/>
</dbReference>
<organism evidence="6 7">
    <name type="scientific">Rhodanobacter ginsenosidimutans</name>
    <dbReference type="NCBI Taxonomy" id="490571"/>
    <lineage>
        <taxon>Bacteria</taxon>
        <taxon>Pseudomonadati</taxon>
        <taxon>Pseudomonadota</taxon>
        <taxon>Gammaproteobacteria</taxon>
        <taxon>Lysobacterales</taxon>
        <taxon>Rhodanobacteraceae</taxon>
        <taxon>Rhodanobacter</taxon>
    </lineage>
</organism>
<feature type="transmembrane region" description="Helical" evidence="4">
    <location>
        <begin position="369"/>
        <end position="389"/>
    </location>
</feature>
<feature type="transmembrane region" description="Helical" evidence="4">
    <location>
        <begin position="258"/>
        <end position="279"/>
    </location>
</feature>
<dbReference type="SMART" id="SM00534">
    <property type="entry name" value="MUTSac"/>
    <property type="match status" value="1"/>
</dbReference>
<dbReference type="SUPFAM" id="SSF48334">
    <property type="entry name" value="DNA repair protein MutS, domain III"/>
    <property type="match status" value="1"/>
</dbReference>
<keyword evidence="1" id="KW-0547">Nucleotide-binding</keyword>
<comment type="caution">
    <text evidence="6">The sequence shown here is derived from an EMBL/GenBank/DDBJ whole genome shotgun (WGS) entry which is preliminary data.</text>
</comment>
<dbReference type="RefSeq" id="WP_377341518.1">
    <property type="nucleotide sequence ID" value="NZ_JALBWS010000010.1"/>
</dbReference>
<evidence type="ECO:0000256" key="2">
    <source>
        <dbReference type="ARBA" id="ARBA00022840"/>
    </source>
</evidence>
<evidence type="ECO:0000256" key="1">
    <source>
        <dbReference type="ARBA" id="ARBA00022741"/>
    </source>
</evidence>
<name>A0ABW0JY17_9GAMM</name>
<dbReference type="PANTHER" id="PTHR11361">
    <property type="entry name" value="DNA MISMATCH REPAIR PROTEIN MUTS FAMILY MEMBER"/>
    <property type="match status" value="1"/>
</dbReference>
<keyword evidence="4" id="KW-1133">Transmembrane helix</keyword>
<evidence type="ECO:0000259" key="5">
    <source>
        <dbReference type="SMART" id="SM00534"/>
    </source>
</evidence>
<keyword evidence="7" id="KW-1185">Reference proteome</keyword>
<sequence length="533" mass="59526">MWKLKTFSTGWDSVLRRLSPRKTLLAELRAQWGKPGTVMAWRASAYFDLVRNKGTDVSVDDRTWLDLEFPKIFSRLDTTATPLGSQYLFASLRTYVDDPQELAARYTCADMLQKNAALRENILLALAALSDDGLADIAEFVFGDPPRTVEYPKLLAFWSALSLLLVLGAVASLWSVWLALAAIAINVGVMARLFWNVQRDATALKRCVAMLPVADVIAAIPVDDTPFKAMHLLREQKPLRRKMQKKLRWLALLQKEPIQFISTWINVVFLAELVAYTLALRHFAQMRTVLQSTYALLGSIDASIAVASCLERCPDRCRPEFASTRLIDIQAGYHPLLAIPVCNSLRLDDRSALVTGSNMAGKTTLIKMIGINIILGRTLGFCLAARAVIPQSSVMASIRSEHSVESGKSHYFGEIERLQTFIENADRGDCRVFIIDELFSGTNTVERIAIARAVLEQLGADAQVLVTTHDVELQQHLSDHYDLYHFQENPDIEGFFDYQLMPGPATQRNAIRLLDRIGFPAKVVARAMKLTGA</sequence>
<evidence type="ECO:0000313" key="6">
    <source>
        <dbReference type="EMBL" id="MFC5441079.1"/>
    </source>
</evidence>
<protein>
    <recommendedName>
        <fullName evidence="5">DNA mismatch repair proteins mutS family domain-containing protein</fullName>
    </recommendedName>
</protein>
<evidence type="ECO:0000256" key="3">
    <source>
        <dbReference type="ARBA" id="ARBA00023125"/>
    </source>
</evidence>
<dbReference type="InterPro" id="IPR027417">
    <property type="entry name" value="P-loop_NTPase"/>
</dbReference>
<accession>A0ABW0JY17</accession>
<dbReference type="Gene3D" id="3.40.50.300">
    <property type="entry name" value="P-loop containing nucleotide triphosphate hydrolases"/>
    <property type="match status" value="1"/>
</dbReference>